<dbReference type="OrthoDB" id="10023235at2759"/>
<dbReference type="PANTHER" id="PTHR48008">
    <property type="entry name" value="LEUCINE-RICH REPEAT RECEPTOR-LIKE PROTEIN KINASE IMK3-RELATED"/>
    <property type="match status" value="1"/>
</dbReference>
<dbReference type="Proteomes" id="UP000018936">
    <property type="component" value="Unassembled WGS sequence"/>
</dbReference>
<dbReference type="FunFam" id="1.10.510.10:FF:000518">
    <property type="entry name" value="serine/threonine-protein kinase 31 isoform X1"/>
    <property type="match status" value="1"/>
</dbReference>
<name>V8NGX6_OPHHA</name>
<gene>
    <name evidence="3" type="ORF">L345_13366</name>
</gene>
<dbReference type="EMBL" id="AZIM01004317">
    <property type="protein sequence ID" value="ETE60888.1"/>
    <property type="molecule type" value="Genomic_DNA"/>
</dbReference>
<dbReference type="Gene3D" id="1.10.510.10">
    <property type="entry name" value="Transferase(Phosphotransferase) domain 1"/>
    <property type="match status" value="1"/>
</dbReference>
<evidence type="ECO:0000313" key="3">
    <source>
        <dbReference type="EMBL" id="ETE60888.1"/>
    </source>
</evidence>
<dbReference type="GO" id="GO:0005524">
    <property type="term" value="F:ATP binding"/>
    <property type="evidence" value="ECO:0007669"/>
    <property type="project" value="InterPro"/>
</dbReference>
<keyword evidence="4" id="KW-1185">Reference proteome</keyword>
<feature type="region of interest" description="Disordered" evidence="1">
    <location>
        <begin position="410"/>
        <end position="444"/>
    </location>
</feature>
<dbReference type="InterPro" id="IPR000719">
    <property type="entry name" value="Prot_kinase_dom"/>
</dbReference>
<dbReference type="PROSITE" id="PS50011">
    <property type="entry name" value="PROTEIN_KINASE_DOM"/>
    <property type="match status" value="1"/>
</dbReference>
<sequence>MYSMIMRKILQEQDFINKVKQKYLESCEFKNLLVKWLDVTPNIDDLLLIKKRMKNIKAQLRWKLVEKNNLEESDNYSKSEMEKIEEEISALHDNMFEEIYNEQEEYNSGSLIVHLERNLLNAEPMKELSIKHPVMCSTVREQKVLLKGYLANMNNETQIIERAAKYHQVWKELKEESCLMQPMFLFLCKSDPVMYLMIPYYAGANLGTLQMTAPLIVQETLKVMKGVACGLCVLHKADIIHGSLHKNNVFALNREQGIVGDFDFTKSESERALSASMNLDCLNLISPELRNGQPPSPASDMYAFGCLLYWLFIGKQEIKTNRDGTPQIDGLAMIISMPELASKERLSHPQDYKLQQAREDQAGQCSQLQRDDKVKSLLSQLLCCDNRMTSEQVLNADCFLSPDLISVPLESEGTEYDHGEQRSEKDVSDERLDNKNETSLDKDSDGQCIRSTEIICCK</sequence>
<accession>V8NGX6</accession>
<reference evidence="3 4" key="1">
    <citation type="journal article" date="2013" name="Proc. Natl. Acad. Sci. U.S.A.">
        <title>The king cobra genome reveals dynamic gene evolution and adaptation in the snake venom system.</title>
        <authorList>
            <person name="Vonk F.J."/>
            <person name="Casewell N.R."/>
            <person name="Henkel C.V."/>
            <person name="Heimberg A.M."/>
            <person name="Jansen H.J."/>
            <person name="McCleary R.J."/>
            <person name="Kerkkamp H.M."/>
            <person name="Vos R.A."/>
            <person name="Guerreiro I."/>
            <person name="Calvete J.J."/>
            <person name="Wuster W."/>
            <person name="Woods A.E."/>
            <person name="Logan J.M."/>
            <person name="Harrison R.A."/>
            <person name="Castoe T.A."/>
            <person name="de Koning A.P."/>
            <person name="Pollock D.D."/>
            <person name="Yandell M."/>
            <person name="Calderon D."/>
            <person name="Renjifo C."/>
            <person name="Currier R.B."/>
            <person name="Salgado D."/>
            <person name="Pla D."/>
            <person name="Sanz L."/>
            <person name="Hyder A.S."/>
            <person name="Ribeiro J.M."/>
            <person name="Arntzen J.W."/>
            <person name="van den Thillart G.E."/>
            <person name="Boetzer M."/>
            <person name="Pirovano W."/>
            <person name="Dirks R.P."/>
            <person name="Spaink H.P."/>
            <person name="Duboule D."/>
            <person name="McGlinn E."/>
            <person name="Kini R.M."/>
            <person name="Richardson M.K."/>
        </authorList>
    </citation>
    <scope>NUCLEOTIDE SEQUENCE</scope>
    <source>
        <tissue evidence="3">Blood</tissue>
    </source>
</reference>
<evidence type="ECO:0000313" key="4">
    <source>
        <dbReference type="Proteomes" id="UP000018936"/>
    </source>
</evidence>
<feature type="compositionally biased region" description="Basic and acidic residues" evidence="1">
    <location>
        <begin position="415"/>
        <end position="444"/>
    </location>
</feature>
<dbReference type="Pfam" id="PF00069">
    <property type="entry name" value="Pkinase"/>
    <property type="match status" value="1"/>
</dbReference>
<evidence type="ECO:0000259" key="2">
    <source>
        <dbReference type="PROSITE" id="PS50011"/>
    </source>
</evidence>
<dbReference type="SMART" id="SM00220">
    <property type="entry name" value="S_TKc"/>
    <property type="match status" value="1"/>
</dbReference>
<organism evidence="3 4">
    <name type="scientific">Ophiophagus hannah</name>
    <name type="common">King cobra</name>
    <name type="synonym">Naja hannah</name>
    <dbReference type="NCBI Taxonomy" id="8665"/>
    <lineage>
        <taxon>Eukaryota</taxon>
        <taxon>Metazoa</taxon>
        <taxon>Chordata</taxon>
        <taxon>Craniata</taxon>
        <taxon>Vertebrata</taxon>
        <taxon>Euteleostomi</taxon>
        <taxon>Lepidosauria</taxon>
        <taxon>Squamata</taxon>
        <taxon>Bifurcata</taxon>
        <taxon>Unidentata</taxon>
        <taxon>Episquamata</taxon>
        <taxon>Toxicofera</taxon>
        <taxon>Serpentes</taxon>
        <taxon>Colubroidea</taxon>
        <taxon>Elapidae</taxon>
        <taxon>Elapinae</taxon>
        <taxon>Ophiophagus</taxon>
    </lineage>
</organism>
<dbReference type="InterPro" id="IPR011009">
    <property type="entry name" value="Kinase-like_dom_sf"/>
</dbReference>
<dbReference type="GO" id="GO:0004672">
    <property type="term" value="F:protein kinase activity"/>
    <property type="evidence" value="ECO:0007669"/>
    <property type="project" value="InterPro"/>
</dbReference>
<protein>
    <recommendedName>
        <fullName evidence="2">Protein kinase domain-containing protein</fullName>
    </recommendedName>
</protein>
<comment type="caution">
    <text evidence="3">The sequence shown here is derived from an EMBL/GenBank/DDBJ whole genome shotgun (WGS) entry which is preliminary data.</text>
</comment>
<feature type="domain" description="Protein kinase" evidence="2">
    <location>
        <begin position="85"/>
        <end position="400"/>
    </location>
</feature>
<proteinExistence type="predicted"/>
<dbReference type="SUPFAM" id="SSF56112">
    <property type="entry name" value="Protein kinase-like (PK-like)"/>
    <property type="match status" value="1"/>
</dbReference>
<dbReference type="AlphaFoldDB" id="V8NGX6"/>
<dbReference type="InterPro" id="IPR052451">
    <property type="entry name" value="Ser/Thr_kinase-like"/>
</dbReference>
<evidence type="ECO:0000256" key="1">
    <source>
        <dbReference type="SAM" id="MobiDB-lite"/>
    </source>
</evidence>
<dbReference type="PANTHER" id="PTHR48008:SF6">
    <property type="entry name" value="LEUCINE-RICH REPEAT RECEPTOR-LIKE PROTEIN KINASE IMK3-RELATED"/>
    <property type="match status" value="1"/>
</dbReference>